<comment type="function">
    <text evidence="6">Specifically methylates the N7 position of a guanine in 16S rRNA.</text>
</comment>
<evidence type="ECO:0000313" key="7">
    <source>
        <dbReference type="EMBL" id="SBW12552.1"/>
    </source>
</evidence>
<feature type="binding site" evidence="6">
    <location>
        <position position="81"/>
    </location>
    <ligand>
        <name>S-adenosyl-L-methionine</name>
        <dbReference type="ChEBI" id="CHEBI:59789"/>
    </ligand>
</feature>
<gene>
    <name evidence="6 7" type="primary">rsmG</name>
    <name evidence="7" type="ORF">KL86CLO1_20014</name>
</gene>
<evidence type="ECO:0000256" key="3">
    <source>
        <dbReference type="ARBA" id="ARBA00022603"/>
    </source>
</evidence>
<dbReference type="EMBL" id="FLUN01000002">
    <property type="protein sequence ID" value="SBW12552.1"/>
    <property type="molecule type" value="Genomic_DNA"/>
</dbReference>
<feature type="binding site" evidence="6">
    <location>
        <begin position="127"/>
        <end position="128"/>
    </location>
    <ligand>
        <name>S-adenosyl-L-methionine</name>
        <dbReference type="ChEBI" id="CHEBI:59789"/>
    </ligand>
</feature>
<feature type="binding site" evidence="6">
    <location>
        <position position="146"/>
    </location>
    <ligand>
        <name>S-adenosyl-L-methionine</name>
        <dbReference type="ChEBI" id="CHEBI:59789"/>
    </ligand>
</feature>
<dbReference type="NCBIfam" id="TIGR00138">
    <property type="entry name" value="rsmG_gidB"/>
    <property type="match status" value="1"/>
</dbReference>
<name>A0A212KLN8_9FIRM</name>
<dbReference type="InterPro" id="IPR029063">
    <property type="entry name" value="SAM-dependent_MTases_sf"/>
</dbReference>
<evidence type="ECO:0000256" key="4">
    <source>
        <dbReference type="ARBA" id="ARBA00022679"/>
    </source>
</evidence>
<dbReference type="PANTHER" id="PTHR31760:SF0">
    <property type="entry name" value="S-ADENOSYL-L-METHIONINE-DEPENDENT METHYLTRANSFERASES SUPERFAMILY PROTEIN"/>
    <property type="match status" value="1"/>
</dbReference>
<feature type="binding site" evidence="6">
    <location>
        <position position="76"/>
    </location>
    <ligand>
        <name>S-adenosyl-L-methionine</name>
        <dbReference type="ChEBI" id="CHEBI:59789"/>
    </ligand>
</feature>
<keyword evidence="2 6" id="KW-0698">rRNA processing</keyword>
<reference evidence="7" key="1">
    <citation type="submission" date="2016-04" db="EMBL/GenBank/DDBJ databases">
        <authorList>
            <person name="Evans L.H."/>
            <person name="Alamgir A."/>
            <person name="Owens N."/>
            <person name="Weber N.D."/>
            <person name="Virtaneva K."/>
            <person name="Barbian K."/>
            <person name="Babar A."/>
            <person name="Rosenke K."/>
        </authorList>
    </citation>
    <scope>NUCLEOTIDE SEQUENCE</scope>
    <source>
        <strain evidence="7">86</strain>
    </source>
</reference>
<dbReference type="FunFam" id="3.40.50.150:FF:000041">
    <property type="entry name" value="Ribosomal RNA small subunit methyltransferase G"/>
    <property type="match status" value="1"/>
</dbReference>
<dbReference type="GO" id="GO:0005829">
    <property type="term" value="C:cytosol"/>
    <property type="evidence" value="ECO:0007669"/>
    <property type="project" value="TreeGrafter"/>
</dbReference>
<sequence length="236" mass="25784">MEELIRAGLESLHIIPPSPDVPEKLSEYGRLLIEKNEVMNLTAITDPAQVAALHFLDSSAVLGAADFRGKRVIDVGTGAGFPGLPMRLLEPTIQLTLLDSLGKRVDWLREVCTALGAEDVECLHARAEEQALKPGYRDGYDFAISRAVADLRLLSELCLPYVKMGGRFLALKSVSSDEELSTAMTGIQLLGGKVLLPYDYAIPGTDIIHRVVVIEKVAPTPKGYPRRWAKIQKAPL</sequence>
<dbReference type="SUPFAM" id="SSF53335">
    <property type="entry name" value="S-adenosyl-L-methionine-dependent methyltransferases"/>
    <property type="match status" value="1"/>
</dbReference>
<evidence type="ECO:0000256" key="1">
    <source>
        <dbReference type="ARBA" id="ARBA00022490"/>
    </source>
</evidence>
<comment type="similarity">
    <text evidence="6">Belongs to the methyltransferase superfamily. RNA methyltransferase RsmG family.</text>
</comment>
<dbReference type="AlphaFoldDB" id="A0A212KLN8"/>
<keyword evidence="3 6" id="KW-0489">Methyltransferase</keyword>
<dbReference type="CDD" id="cd02440">
    <property type="entry name" value="AdoMet_MTases"/>
    <property type="match status" value="1"/>
</dbReference>
<evidence type="ECO:0000256" key="5">
    <source>
        <dbReference type="ARBA" id="ARBA00022691"/>
    </source>
</evidence>
<dbReference type="HAMAP" id="MF_00074">
    <property type="entry name" value="16SrRNA_methyltr_G"/>
    <property type="match status" value="1"/>
</dbReference>
<dbReference type="GO" id="GO:0070043">
    <property type="term" value="F:rRNA (guanine-N7-)-methyltransferase activity"/>
    <property type="evidence" value="ECO:0007669"/>
    <property type="project" value="UniProtKB-UniRule"/>
</dbReference>
<dbReference type="InterPro" id="IPR003682">
    <property type="entry name" value="rRNA_ssu_MeTfrase_G"/>
</dbReference>
<evidence type="ECO:0000256" key="6">
    <source>
        <dbReference type="HAMAP-Rule" id="MF_00074"/>
    </source>
</evidence>
<dbReference type="Gene3D" id="3.40.50.150">
    <property type="entry name" value="Vaccinia Virus protein VP39"/>
    <property type="match status" value="1"/>
</dbReference>
<dbReference type="EC" id="2.1.1.-" evidence="6"/>
<comment type="subcellular location">
    <subcellularLocation>
        <location evidence="6">Cytoplasm</location>
    </subcellularLocation>
</comment>
<evidence type="ECO:0000256" key="2">
    <source>
        <dbReference type="ARBA" id="ARBA00022552"/>
    </source>
</evidence>
<dbReference type="PIRSF" id="PIRSF003078">
    <property type="entry name" value="GidB"/>
    <property type="match status" value="1"/>
</dbReference>
<keyword evidence="4 6" id="KW-0808">Transferase</keyword>
<accession>A0A212KLN8</accession>
<organism evidence="7">
    <name type="scientific">uncultured Eubacteriales bacterium</name>
    <dbReference type="NCBI Taxonomy" id="172733"/>
    <lineage>
        <taxon>Bacteria</taxon>
        <taxon>Bacillati</taxon>
        <taxon>Bacillota</taxon>
        <taxon>Clostridia</taxon>
        <taxon>Eubacteriales</taxon>
        <taxon>environmental samples</taxon>
    </lineage>
</organism>
<dbReference type="Pfam" id="PF02527">
    <property type="entry name" value="GidB"/>
    <property type="match status" value="1"/>
</dbReference>
<keyword evidence="1 6" id="KW-0963">Cytoplasm</keyword>
<protein>
    <recommendedName>
        <fullName evidence="6">Ribosomal RNA small subunit methyltransferase G</fullName>
        <ecNumber evidence="6">2.1.1.-</ecNumber>
    </recommendedName>
    <alternativeName>
        <fullName evidence="6">16S rRNA 7-methylguanosine methyltransferase</fullName>
        <shortName evidence="6">16S rRNA m7G methyltransferase</shortName>
    </alternativeName>
</protein>
<comment type="caution">
    <text evidence="6">Lacks conserved residue(s) required for the propagation of feature annotation.</text>
</comment>
<dbReference type="PANTHER" id="PTHR31760">
    <property type="entry name" value="S-ADENOSYL-L-METHIONINE-DEPENDENT METHYLTRANSFERASES SUPERFAMILY PROTEIN"/>
    <property type="match status" value="1"/>
</dbReference>
<proteinExistence type="inferred from homology"/>
<keyword evidence="5 6" id="KW-0949">S-adenosyl-L-methionine</keyword>